<comment type="caution">
    <text evidence="4">The sequence shown here is derived from an EMBL/GenBank/DDBJ whole genome shotgun (WGS) entry which is preliminary data.</text>
</comment>
<gene>
    <name evidence="4" type="ORF">SRB5_09110</name>
</gene>
<sequence length="273" mass="30354">MAAHLLDGQTLAHGLNDSPAGTLAWVLKRWKTWSDRNADFEAGWPAEDILTFATIYWATESIGSSIRAYKNAGLYPARPVNDIQPYVQAPASFTFLVGDPSPGADTPEERVALFRAGGARFYGDIRDVNAHEKGGHFGPYENPDAWIHDLRAGLPQAALTAQRGRRRTKIEPLPGVLRVRPSRRGSASVAPSPRIVAPRRHHRVPGDHRVRPAPRHGSPRPRRSRRPDRKRMDVTRHLPFPWCFNYLPPSNCPVHLGSFAGRRKATHGHAHGS</sequence>
<reference evidence="4 5" key="1">
    <citation type="submission" date="2019-10" db="EMBL/GenBank/DDBJ databases">
        <title>Streptomyces smaragdinus sp. nov. and Streptomyces fabii sp. nov., isolated from the gut of fungus growing-termite Macrotermes natalensis.</title>
        <authorList>
            <person name="Schwitalla J."/>
            <person name="Benndorf R."/>
            <person name="Martin K."/>
            <person name="De Beer W."/>
            <person name="Kaster A.-K."/>
            <person name="Vollmers J."/>
            <person name="Poulsen M."/>
            <person name="Beemelmanns C."/>
        </authorList>
    </citation>
    <scope>NUCLEOTIDE SEQUENCE [LARGE SCALE GENOMIC DNA]</scope>
    <source>
        <strain evidence="4 5">RB5</strain>
    </source>
</reference>
<dbReference type="PANTHER" id="PTHR21661:SF35">
    <property type="entry name" value="EPOXIDE HYDROLASE"/>
    <property type="match status" value="1"/>
</dbReference>
<organism evidence="4 5">
    <name type="scientific">Streptomyces smaragdinus</name>
    <dbReference type="NCBI Taxonomy" id="2585196"/>
    <lineage>
        <taxon>Bacteria</taxon>
        <taxon>Bacillati</taxon>
        <taxon>Actinomycetota</taxon>
        <taxon>Actinomycetes</taxon>
        <taxon>Kitasatosporales</taxon>
        <taxon>Streptomycetaceae</taxon>
        <taxon>Streptomyces</taxon>
    </lineage>
</organism>
<evidence type="ECO:0008006" key="6">
    <source>
        <dbReference type="Google" id="ProtNLM"/>
    </source>
</evidence>
<dbReference type="AlphaFoldDB" id="A0A7K0CBJ9"/>
<dbReference type="EMBL" id="WEGJ01000002">
    <property type="protein sequence ID" value="MQY10798.1"/>
    <property type="molecule type" value="Genomic_DNA"/>
</dbReference>
<dbReference type="RefSeq" id="WP_323377039.1">
    <property type="nucleotide sequence ID" value="NZ_WEGJ01000002.1"/>
</dbReference>
<dbReference type="InterPro" id="IPR029058">
    <property type="entry name" value="AB_hydrolase_fold"/>
</dbReference>
<keyword evidence="5" id="KW-1185">Reference proteome</keyword>
<name>A0A7K0CBJ9_9ACTN</name>
<feature type="compositionally biased region" description="Basic residues" evidence="3">
    <location>
        <begin position="211"/>
        <end position="229"/>
    </location>
</feature>
<accession>A0A7K0CBJ9</accession>
<evidence type="ECO:0000256" key="1">
    <source>
        <dbReference type="ARBA" id="ARBA00010088"/>
    </source>
</evidence>
<keyword evidence="2" id="KW-0378">Hydrolase</keyword>
<dbReference type="GO" id="GO:0097176">
    <property type="term" value="P:epoxide metabolic process"/>
    <property type="evidence" value="ECO:0007669"/>
    <property type="project" value="TreeGrafter"/>
</dbReference>
<evidence type="ECO:0000313" key="4">
    <source>
        <dbReference type="EMBL" id="MQY10798.1"/>
    </source>
</evidence>
<comment type="similarity">
    <text evidence="1">Belongs to the peptidase S33 family.</text>
</comment>
<dbReference type="Gene3D" id="3.40.50.1820">
    <property type="entry name" value="alpha/beta hydrolase"/>
    <property type="match status" value="1"/>
</dbReference>
<proteinExistence type="inferred from homology"/>
<dbReference type="GO" id="GO:0004301">
    <property type="term" value="F:epoxide hydrolase activity"/>
    <property type="evidence" value="ECO:0007669"/>
    <property type="project" value="TreeGrafter"/>
</dbReference>
<dbReference type="Proteomes" id="UP000466345">
    <property type="component" value="Unassembled WGS sequence"/>
</dbReference>
<dbReference type="SUPFAM" id="SSF53474">
    <property type="entry name" value="alpha/beta-Hydrolases"/>
    <property type="match status" value="1"/>
</dbReference>
<protein>
    <recommendedName>
        <fullName evidence="6">Epoxide hydrolase</fullName>
    </recommendedName>
</protein>
<feature type="region of interest" description="Disordered" evidence="3">
    <location>
        <begin position="160"/>
        <end position="232"/>
    </location>
</feature>
<evidence type="ECO:0000256" key="2">
    <source>
        <dbReference type="ARBA" id="ARBA00022801"/>
    </source>
</evidence>
<evidence type="ECO:0000313" key="5">
    <source>
        <dbReference type="Proteomes" id="UP000466345"/>
    </source>
</evidence>
<evidence type="ECO:0000256" key="3">
    <source>
        <dbReference type="SAM" id="MobiDB-lite"/>
    </source>
</evidence>
<dbReference type="PANTHER" id="PTHR21661">
    <property type="entry name" value="EPOXIDE HYDROLASE 1-RELATED"/>
    <property type="match status" value="1"/>
</dbReference>